<sequence length="98" mass="11537">MNAPHRSEAIRLAQERISELEKEISCLRQAEQSDRELEFTGKLFRLMKKFKLEPGEVIDLLVTRGDLDRRLFGCETTYKLKHILGLRQLEAERKGRRP</sequence>
<evidence type="ECO:0000313" key="1">
    <source>
        <dbReference type="EMBL" id="QHG65244.1"/>
    </source>
</evidence>
<evidence type="ECO:0008006" key="3">
    <source>
        <dbReference type="Google" id="ProtNLM"/>
    </source>
</evidence>
<protein>
    <recommendedName>
        <fullName evidence="3">Mobilization protein</fullName>
    </recommendedName>
</protein>
<dbReference type="EMBL" id="CP026115">
    <property type="protein sequence ID" value="QHG65244.1"/>
    <property type="molecule type" value="Genomic_DNA"/>
</dbReference>
<evidence type="ECO:0000313" key="2">
    <source>
        <dbReference type="Proteomes" id="UP000464480"/>
    </source>
</evidence>
<dbReference type="RefSeq" id="WP_159410588.1">
    <property type="nucleotide sequence ID" value="NZ_CP026115.2"/>
</dbReference>
<dbReference type="AlphaFoldDB" id="A0A6I6XHQ8"/>
<name>A0A6I6XHQ8_PSEPU</name>
<reference evidence="1 2" key="1">
    <citation type="submission" date="2020-02" db="EMBL/GenBank/DDBJ databases">
        <title>Pseudomonas Putida W5 Complete Genome Assembly.</title>
        <authorList>
            <person name="Yuan Z.-C."/>
            <person name="Shaw G.A."/>
            <person name="Cusano A.D."/>
            <person name="Caddey B.J."/>
            <person name="Weselowski B.J."/>
        </authorList>
    </citation>
    <scope>NUCLEOTIDE SEQUENCE [LARGE SCALE GENOMIC DNA]</scope>
    <source>
        <strain evidence="1 2">W5</strain>
    </source>
</reference>
<dbReference type="Proteomes" id="UP000464480">
    <property type="component" value="Chromosome"/>
</dbReference>
<gene>
    <name evidence="1" type="ORF">C2H86_12845</name>
</gene>
<organism evidence="1 2">
    <name type="scientific">Pseudomonas putida</name>
    <name type="common">Arthrobacter siderocapsulatus</name>
    <dbReference type="NCBI Taxonomy" id="303"/>
    <lineage>
        <taxon>Bacteria</taxon>
        <taxon>Pseudomonadati</taxon>
        <taxon>Pseudomonadota</taxon>
        <taxon>Gammaproteobacteria</taxon>
        <taxon>Pseudomonadales</taxon>
        <taxon>Pseudomonadaceae</taxon>
        <taxon>Pseudomonas</taxon>
    </lineage>
</organism>
<accession>A0A6I6XHQ8</accession>
<proteinExistence type="predicted"/>